<dbReference type="RefSeq" id="WP_341534434.1">
    <property type="nucleotide sequence ID" value="NZ_JACIIV010000012.1"/>
</dbReference>
<accession>A0A841L9S9</accession>
<keyword evidence="12" id="KW-1185">Reference proteome</keyword>
<evidence type="ECO:0000259" key="9">
    <source>
        <dbReference type="Pfam" id="PF01743"/>
    </source>
</evidence>
<dbReference type="CDD" id="cd05398">
    <property type="entry name" value="NT_ClassII-CCAase"/>
    <property type="match status" value="1"/>
</dbReference>
<protein>
    <submittedName>
        <fullName evidence="11">Poly(A) polymerase</fullName>
        <ecNumber evidence="11">2.7.7.19</ecNumber>
    </submittedName>
</protein>
<evidence type="ECO:0000256" key="7">
    <source>
        <dbReference type="ARBA" id="ARBA00022842"/>
    </source>
</evidence>
<dbReference type="PANTHER" id="PTHR46173">
    <property type="entry name" value="CCA TRNA NUCLEOTIDYLTRANSFERASE 1, MITOCHONDRIAL"/>
    <property type="match status" value="1"/>
</dbReference>
<evidence type="ECO:0000256" key="4">
    <source>
        <dbReference type="ARBA" id="ARBA00022695"/>
    </source>
</evidence>
<evidence type="ECO:0000256" key="3">
    <source>
        <dbReference type="ARBA" id="ARBA00022694"/>
    </source>
</evidence>
<evidence type="ECO:0000259" key="10">
    <source>
        <dbReference type="Pfam" id="PF12627"/>
    </source>
</evidence>
<dbReference type="Gene3D" id="1.10.3090.10">
    <property type="entry name" value="cca-adding enzyme, domain 2"/>
    <property type="match status" value="1"/>
</dbReference>
<reference evidence="11 12" key="1">
    <citation type="submission" date="2020-08" db="EMBL/GenBank/DDBJ databases">
        <title>Genomic Encyclopedia of Type Strains, Phase IV (KMG-IV): sequencing the most valuable type-strain genomes for metagenomic binning, comparative biology and taxonomic classification.</title>
        <authorList>
            <person name="Goeker M."/>
        </authorList>
    </citation>
    <scope>NUCLEOTIDE SEQUENCE [LARGE SCALE GENOMIC DNA]</scope>
    <source>
        <strain evidence="11 12">DSM 102189</strain>
    </source>
</reference>
<dbReference type="InterPro" id="IPR032828">
    <property type="entry name" value="PolyA_RNA-bd"/>
</dbReference>
<keyword evidence="5" id="KW-0479">Metal-binding</keyword>
<keyword evidence="4 11" id="KW-0548">Nucleotidyltransferase</keyword>
<dbReference type="GO" id="GO:0046872">
    <property type="term" value="F:metal ion binding"/>
    <property type="evidence" value="ECO:0007669"/>
    <property type="project" value="UniProtKB-KW"/>
</dbReference>
<evidence type="ECO:0000313" key="12">
    <source>
        <dbReference type="Proteomes" id="UP000538147"/>
    </source>
</evidence>
<evidence type="ECO:0000256" key="2">
    <source>
        <dbReference type="ARBA" id="ARBA00022679"/>
    </source>
</evidence>
<dbReference type="EC" id="2.7.7.19" evidence="11"/>
<feature type="domain" description="tRNA nucleotidyltransferase/poly(A) polymerase RNA and SrmB- binding" evidence="10">
    <location>
        <begin position="183"/>
        <end position="237"/>
    </location>
</feature>
<dbReference type="EMBL" id="JACIIV010000012">
    <property type="protein sequence ID" value="MBB6227723.1"/>
    <property type="molecule type" value="Genomic_DNA"/>
</dbReference>
<evidence type="ECO:0000256" key="1">
    <source>
        <dbReference type="ARBA" id="ARBA00001946"/>
    </source>
</evidence>
<keyword evidence="8" id="KW-0694">RNA-binding</keyword>
<evidence type="ECO:0000256" key="8">
    <source>
        <dbReference type="RuleBase" id="RU003953"/>
    </source>
</evidence>
<comment type="caution">
    <text evidence="11">The sequence shown here is derived from an EMBL/GenBank/DDBJ whole genome shotgun (WGS) entry which is preliminary data.</text>
</comment>
<dbReference type="Pfam" id="PF12627">
    <property type="entry name" value="PolyA_pol_RNAbd"/>
    <property type="match status" value="1"/>
</dbReference>
<gene>
    <name evidence="11" type="ORF">FHS79_001902</name>
</gene>
<dbReference type="InterPro" id="IPR050264">
    <property type="entry name" value="Bact_CCA-adding_enz_type3_sf"/>
</dbReference>
<dbReference type="InterPro" id="IPR043519">
    <property type="entry name" value="NT_sf"/>
</dbReference>
<dbReference type="GO" id="GO:0000049">
    <property type="term" value="F:tRNA binding"/>
    <property type="evidence" value="ECO:0007669"/>
    <property type="project" value="TreeGrafter"/>
</dbReference>
<dbReference type="Gene3D" id="3.30.460.10">
    <property type="entry name" value="Beta Polymerase, domain 2"/>
    <property type="match status" value="1"/>
</dbReference>
<name>A0A841L9S9_9SPHN</name>
<sequence length="395" mass="42386">MKLPIPAWVGTEDGKALLAALDAEAGTSRLVGGSVRDPLLGLEAADIDLATALAPHEVMARLRAAGLKAFPTGLAHGTVTAVAGGIKAEVTTLRHDVTTDGRRAEVVFTDDWQADAARRDFTINALYARLPGGEIDDWFGGLEDLAARRVRFIGDPMARIAEDHLRILRFFRFSSRFGQGMDAEGLAACAARANDLMALSRERVALELRGLLLVADPLPVLVLMIEHGIWRPVLPEIGRQDALGRLAVLMASEAALGLAPDWRRRLAALLPADAKMADAVAARLRLSNADRMRVARAVLPADSMPVYAAAWAVGADVLLDRLLMAGRVEDARQLLAWERPRMPVSGKDFVARGVGPGPDVAARLVRFEREWVAAGFPMDADAVATLVDRAMAAAL</sequence>
<dbReference type="PANTHER" id="PTHR46173:SF1">
    <property type="entry name" value="CCA TRNA NUCLEOTIDYLTRANSFERASE 1, MITOCHONDRIAL"/>
    <property type="match status" value="1"/>
</dbReference>
<keyword evidence="6" id="KW-0547">Nucleotide-binding</keyword>
<comment type="cofactor">
    <cofactor evidence="1">
        <name>Mg(2+)</name>
        <dbReference type="ChEBI" id="CHEBI:18420"/>
    </cofactor>
</comment>
<evidence type="ECO:0000256" key="5">
    <source>
        <dbReference type="ARBA" id="ARBA00022723"/>
    </source>
</evidence>
<keyword evidence="7" id="KW-0460">Magnesium</keyword>
<dbReference type="Proteomes" id="UP000538147">
    <property type="component" value="Unassembled WGS sequence"/>
</dbReference>
<dbReference type="GO" id="GO:0008033">
    <property type="term" value="P:tRNA processing"/>
    <property type="evidence" value="ECO:0007669"/>
    <property type="project" value="UniProtKB-KW"/>
</dbReference>
<dbReference type="Pfam" id="PF01743">
    <property type="entry name" value="PolyA_pol"/>
    <property type="match status" value="1"/>
</dbReference>
<proteinExistence type="inferred from homology"/>
<dbReference type="GO" id="GO:0000166">
    <property type="term" value="F:nucleotide binding"/>
    <property type="evidence" value="ECO:0007669"/>
    <property type="project" value="UniProtKB-KW"/>
</dbReference>
<keyword evidence="2 8" id="KW-0808">Transferase</keyword>
<dbReference type="AlphaFoldDB" id="A0A841L9S9"/>
<dbReference type="SUPFAM" id="SSF81301">
    <property type="entry name" value="Nucleotidyltransferase"/>
    <property type="match status" value="1"/>
</dbReference>
<dbReference type="GO" id="GO:1990817">
    <property type="term" value="F:poly(A) RNA polymerase activity"/>
    <property type="evidence" value="ECO:0007669"/>
    <property type="project" value="UniProtKB-EC"/>
</dbReference>
<dbReference type="SUPFAM" id="SSF81891">
    <property type="entry name" value="Poly A polymerase C-terminal region-like"/>
    <property type="match status" value="1"/>
</dbReference>
<feature type="domain" description="Poly A polymerase head" evidence="9">
    <location>
        <begin position="29"/>
        <end position="151"/>
    </location>
</feature>
<evidence type="ECO:0000256" key="6">
    <source>
        <dbReference type="ARBA" id="ARBA00022741"/>
    </source>
</evidence>
<comment type="similarity">
    <text evidence="8">Belongs to the tRNA nucleotidyltransferase/poly(A) polymerase family.</text>
</comment>
<organism evidence="11 12">
    <name type="scientific">Polymorphobacter multimanifer</name>
    <dbReference type="NCBI Taxonomy" id="1070431"/>
    <lineage>
        <taxon>Bacteria</taxon>
        <taxon>Pseudomonadati</taxon>
        <taxon>Pseudomonadota</taxon>
        <taxon>Alphaproteobacteria</taxon>
        <taxon>Sphingomonadales</taxon>
        <taxon>Sphingosinicellaceae</taxon>
        <taxon>Polymorphobacter</taxon>
    </lineage>
</organism>
<keyword evidence="3" id="KW-0819">tRNA processing</keyword>
<dbReference type="InterPro" id="IPR002646">
    <property type="entry name" value="PolA_pol_head_dom"/>
</dbReference>
<evidence type="ECO:0000313" key="11">
    <source>
        <dbReference type="EMBL" id="MBB6227723.1"/>
    </source>
</evidence>